<accession>A0A0A9E4G1</accession>
<proteinExistence type="predicted"/>
<evidence type="ECO:0000313" key="1">
    <source>
        <dbReference type="EMBL" id="JAD95614.1"/>
    </source>
</evidence>
<organism evidence="1">
    <name type="scientific">Arundo donax</name>
    <name type="common">Giant reed</name>
    <name type="synonym">Donax arundinaceus</name>
    <dbReference type="NCBI Taxonomy" id="35708"/>
    <lineage>
        <taxon>Eukaryota</taxon>
        <taxon>Viridiplantae</taxon>
        <taxon>Streptophyta</taxon>
        <taxon>Embryophyta</taxon>
        <taxon>Tracheophyta</taxon>
        <taxon>Spermatophyta</taxon>
        <taxon>Magnoliopsida</taxon>
        <taxon>Liliopsida</taxon>
        <taxon>Poales</taxon>
        <taxon>Poaceae</taxon>
        <taxon>PACMAD clade</taxon>
        <taxon>Arundinoideae</taxon>
        <taxon>Arundineae</taxon>
        <taxon>Arundo</taxon>
    </lineage>
</organism>
<dbReference type="EMBL" id="GBRH01202281">
    <property type="protein sequence ID" value="JAD95614.1"/>
    <property type="molecule type" value="Transcribed_RNA"/>
</dbReference>
<dbReference type="AlphaFoldDB" id="A0A0A9E4G1"/>
<name>A0A0A9E4G1_ARUDO</name>
<sequence>MKWTHDTVRGNLKSSFWKIHLFMMITVTLKPHHWRMASTAPRVPRPPALPPSSISCRVFSEKEGSGMGGRGGGRWRRGASGQCFYGQERRTAASSPLVYQTYLMVVEEGGSPSCVGRPNVS</sequence>
<protein>
    <submittedName>
        <fullName evidence="1">Uncharacterized protein</fullName>
    </submittedName>
</protein>
<reference evidence="1" key="2">
    <citation type="journal article" date="2015" name="Data Brief">
        <title>Shoot transcriptome of the giant reed, Arundo donax.</title>
        <authorList>
            <person name="Barrero R.A."/>
            <person name="Guerrero F.D."/>
            <person name="Moolhuijzen P."/>
            <person name="Goolsby J.A."/>
            <person name="Tidwell J."/>
            <person name="Bellgard S.E."/>
            <person name="Bellgard M.I."/>
        </authorList>
    </citation>
    <scope>NUCLEOTIDE SEQUENCE</scope>
    <source>
        <tissue evidence="1">Shoot tissue taken approximately 20 cm above the soil surface</tissue>
    </source>
</reference>
<reference evidence="1" key="1">
    <citation type="submission" date="2014-09" db="EMBL/GenBank/DDBJ databases">
        <authorList>
            <person name="Magalhaes I.L.F."/>
            <person name="Oliveira U."/>
            <person name="Santos F.R."/>
            <person name="Vidigal T.H.D.A."/>
            <person name="Brescovit A.D."/>
            <person name="Santos A.J."/>
        </authorList>
    </citation>
    <scope>NUCLEOTIDE SEQUENCE</scope>
    <source>
        <tissue evidence="1">Shoot tissue taken approximately 20 cm above the soil surface</tissue>
    </source>
</reference>